<dbReference type="Pfam" id="PF07495">
    <property type="entry name" value="Y_Y_Y"/>
    <property type="match status" value="1"/>
</dbReference>
<dbReference type="Pfam" id="PF13426">
    <property type="entry name" value="PAS_9"/>
    <property type="match status" value="1"/>
</dbReference>
<reference evidence="5" key="1">
    <citation type="submission" date="2021-07" db="EMBL/GenBank/DDBJ databases">
        <title>Neiella marina sp. nov., isolated from the intestinal content of sea cucumber Apostichopus japonicus.</title>
        <authorList>
            <person name="Bai X."/>
        </authorList>
    </citation>
    <scope>NUCLEOTIDE SEQUENCE</scope>
    <source>
        <strain evidence="5">126</strain>
    </source>
</reference>
<dbReference type="CDD" id="cd00130">
    <property type="entry name" value="PAS"/>
    <property type="match status" value="1"/>
</dbReference>
<dbReference type="InterPro" id="IPR043128">
    <property type="entry name" value="Rev_trsase/Diguanyl_cyclase"/>
</dbReference>
<dbReference type="CDD" id="cd01948">
    <property type="entry name" value="EAL"/>
    <property type="match status" value="1"/>
</dbReference>
<feature type="domain" description="PAS" evidence="1">
    <location>
        <begin position="883"/>
        <end position="930"/>
    </location>
</feature>
<dbReference type="Proteomes" id="UP001166251">
    <property type="component" value="Unassembled WGS sequence"/>
</dbReference>
<dbReference type="InterPro" id="IPR015943">
    <property type="entry name" value="WD40/YVTN_repeat-like_dom_sf"/>
</dbReference>
<dbReference type="PANTHER" id="PTHR44757:SF2">
    <property type="entry name" value="BIOFILM ARCHITECTURE MAINTENANCE PROTEIN MBAA"/>
    <property type="match status" value="1"/>
</dbReference>
<dbReference type="Gene3D" id="3.20.20.450">
    <property type="entry name" value="EAL domain"/>
    <property type="match status" value="1"/>
</dbReference>
<dbReference type="InterPro" id="IPR011110">
    <property type="entry name" value="Reg_prop"/>
</dbReference>
<evidence type="ECO:0000313" key="6">
    <source>
        <dbReference type="Proteomes" id="UP001166251"/>
    </source>
</evidence>
<dbReference type="PROSITE" id="PS50887">
    <property type="entry name" value="GGDEF"/>
    <property type="match status" value="1"/>
</dbReference>
<dbReference type="Gene3D" id="2.130.10.10">
    <property type="entry name" value="YVTN repeat-like/Quinoprotein amine dehydrogenase"/>
    <property type="match status" value="2"/>
</dbReference>
<dbReference type="InterPro" id="IPR000160">
    <property type="entry name" value="GGDEF_dom"/>
</dbReference>
<dbReference type="Pfam" id="PF00563">
    <property type="entry name" value="EAL"/>
    <property type="match status" value="1"/>
</dbReference>
<dbReference type="Pfam" id="PF08447">
    <property type="entry name" value="PAS_3"/>
    <property type="match status" value="1"/>
</dbReference>
<feature type="domain" description="PAC" evidence="2">
    <location>
        <begin position="953"/>
        <end position="1005"/>
    </location>
</feature>
<dbReference type="InterPro" id="IPR000014">
    <property type="entry name" value="PAS"/>
</dbReference>
<evidence type="ECO:0000259" key="3">
    <source>
        <dbReference type="PROSITE" id="PS50883"/>
    </source>
</evidence>
<evidence type="ECO:0000259" key="2">
    <source>
        <dbReference type="PROSITE" id="PS50113"/>
    </source>
</evidence>
<dbReference type="PROSITE" id="PS50112">
    <property type="entry name" value="PAS"/>
    <property type="match status" value="1"/>
</dbReference>
<keyword evidence="6" id="KW-1185">Reference proteome</keyword>
<dbReference type="PROSITE" id="PS50883">
    <property type="entry name" value="EAL"/>
    <property type="match status" value="1"/>
</dbReference>
<dbReference type="SMART" id="SM00267">
    <property type="entry name" value="GGDEF"/>
    <property type="match status" value="1"/>
</dbReference>
<comment type="caution">
    <text evidence="5">The sequence shown here is derived from an EMBL/GenBank/DDBJ whole genome shotgun (WGS) entry which is preliminary data.</text>
</comment>
<dbReference type="InterPro" id="IPR035965">
    <property type="entry name" value="PAS-like_dom_sf"/>
</dbReference>
<dbReference type="SUPFAM" id="SSF55073">
    <property type="entry name" value="Nucleotide cyclase"/>
    <property type="match status" value="1"/>
</dbReference>
<dbReference type="NCBIfam" id="TIGR00254">
    <property type="entry name" value="GGDEF"/>
    <property type="match status" value="1"/>
</dbReference>
<dbReference type="InterPro" id="IPR013655">
    <property type="entry name" value="PAS_fold_3"/>
</dbReference>
<dbReference type="Gene3D" id="3.30.450.20">
    <property type="entry name" value="PAS domain"/>
    <property type="match status" value="2"/>
</dbReference>
<protein>
    <submittedName>
        <fullName evidence="5">EAL domain-containing protein</fullName>
    </submittedName>
</protein>
<dbReference type="InterPro" id="IPR001633">
    <property type="entry name" value="EAL_dom"/>
</dbReference>
<evidence type="ECO:0000259" key="4">
    <source>
        <dbReference type="PROSITE" id="PS50887"/>
    </source>
</evidence>
<dbReference type="NCBIfam" id="TIGR00229">
    <property type="entry name" value="sensory_box"/>
    <property type="match status" value="2"/>
</dbReference>
<dbReference type="SUPFAM" id="SSF55785">
    <property type="entry name" value="PYP-like sensor domain (PAS domain)"/>
    <property type="match status" value="2"/>
</dbReference>
<organism evidence="5 6">
    <name type="scientific">Neiella holothuriorum</name>
    <dbReference type="NCBI Taxonomy" id="2870530"/>
    <lineage>
        <taxon>Bacteria</taxon>
        <taxon>Pseudomonadati</taxon>
        <taxon>Pseudomonadota</taxon>
        <taxon>Gammaproteobacteria</taxon>
        <taxon>Alteromonadales</taxon>
        <taxon>Echinimonadaceae</taxon>
        <taxon>Neiella</taxon>
    </lineage>
</organism>
<feature type="domain" description="EAL" evidence="3">
    <location>
        <begin position="1175"/>
        <end position="1429"/>
    </location>
</feature>
<dbReference type="InterPro" id="IPR052155">
    <property type="entry name" value="Biofilm_reg_signaling"/>
</dbReference>
<dbReference type="SUPFAM" id="SSF63829">
    <property type="entry name" value="Calcium-dependent phosphotriesterase"/>
    <property type="match status" value="2"/>
</dbReference>
<dbReference type="RefSeq" id="WP_220103115.1">
    <property type="nucleotide sequence ID" value="NZ_JAHZSS010000004.1"/>
</dbReference>
<dbReference type="InterPro" id="IPR000700">
    <property type="entry name" value="PAS-assoc_C"/>
</dbReference>
<feature type="domain" description="GGDEF" evidence="4">
    <location>
        <begin position="1033"/>
        <end position="1166"/>
    </location>
</feature>
<accession>A0ABS7EDN5</accession>
<gene>
    <name evidence="5" type="ORF">K0504_05200</name>
</gene>
<evidence type="ECO:0000313" key="5">
    <source>
        <dbReference type="EMBL" id="MBW8190426.1"/>
    </source>
</evidence>
<dbReference type="InterPro" id="IPR001610">
    <property type="entry name" value="PAC"/>
</dbReference>
<sequence length="1449" mass="162623">MAEDQSGYLWLGTFQGLLRYDGLSTTRYNHHEADANSLSNNLIRAVHVTENDDLWVGTQSGLNRYSKQNDKFERFLTKEGGHQVIWGIFESPAGQLVVSTNNNLYLWDAATQAFIARLPADTQAIELKSAHFISETHLVVASYENGLFNINLVTGQVEAHSANANLIQDRVQLYQMTQVDQNALWLSSSEGIFTLNLNTNALSLHNSEQLTGKPIRAVHKATNGTLWLGSEQQILVSRNGQDFIPAQRVTPVNSGAAGEFIYDIVEDHYGNIWFGGPDLLAVRHASADMFKQHHLTALTANNAIANVKAVAASEQSIWLLTSYGILARWDPVTERIYEQTAIDINVSLNNHFRLVYDQPRNLIWIGSHDGLHSFSPLTKEFTHHQVEGNGQALSREFSFKLDSEGQIWIASKHYGLLRYSPEQQQTSAFAVPEPFNTSLNSLEISNSTILLGTEKGLLKFTPEGRTFNQVDLAALNQKWITAIKSINGSVWVGTLQAGAYRLNADLTQSQNFDLASGLADNGICDIVLKGNSAVWLVTNFGISQIQQQSTVLSTFTLANGVYNKEFNHQATSISPAGTAYVGGVDGLTSFNVSGAIDTKYRGQVQLTQLRVFNEIVDVNGPHKRLPANIRSLPTVNLLYQDSPFSIEFSYPTPAHGKMFNYAYRLVGLDDKWLTTDDDKPRATYTNLSPGEFNFEVKALSKDGLWQSEPTRLTIQVAPPLWRTPPAYLAYAIVIIILLMLFAKQRQARQEQQQKVIKSEERLKLSLWGSGDELWDWHISSGKIYRSNIWGLLEFPHDGRRSPQKGQQSNIHPRDLKRVQNALSNHFEGRTTFYEATYRVRNKSADWIWILDRGKIVERDTDNNPLRMTGTIKDISKLKQAEERLTLFARSVANISDGVFILNRRFRIVEINEAFSQITSFSKAQVMNRSLHFRSYPNSFSAQVKIRLAQQGRWVGELEELRAGGEPFFVELTIDPIHSEEGDVSHYVGVFSDITRRKQTEQELHRLSVEDTLTKLPNRSWFQAEHEKLVAKQTRHALMVLDLDNFKKINDSLGHVAGDELLQQVSIRLNDCTRRQDTLFRLGGDEYAVLMESTTDVNTITRAAKALQKSLEAPFAIAQRELVVTCSVGIVLYPLDGETSEELLRNADTAMYHAKSEGSNRYVFFSSQMNQSALHQLHLESLLRQAIRDDSFQLHYQPKFSSATGELDGMEALIRLHHPEHGPISPGEFIPLAEDNGLIIEIGDIVLRKACFAAESWRRQGLMQGRIAVNVSAKQFSSPSLPDRIKSALELTGLPAHFLELELTEGALIADPEGAIEVMQIMQEIGIHISLDDFGTGYSSLAYLQRFPIDTLKIDQTFVRNLTTSSSGRNMVASIVALAHNMNLTVVAEGVETEQERDILTELNCETLQGYLMSRPLNETDFSAFLHIQSNQADKSATQQVEQHKDYQAE</sequence>
<dbReference type="EMBL" id="JAHZSS010000004">
    <property type="protein sequence ID" value="MBW8190426.1"/>
    <property type="molecule type" value="Genomic_DNA"/>
</dbReference>
<dbReference type="SUPFAM" id="SSF141868">
    <property type="entry name" value="EAL domain-like"/>
    <property type="match status" value="1"/>
</dbReference>
<dbReference type="InterPro" id="IPR013783">
    <property type="entry name" value="Ig-like_fold"/>
</dbReference>
<feature type="domain" description="PAC" evidence="2">
    <location>
        <begin position="833"/>
        <end position="886"/>
    </location>
</feature>
<dbReference type="Gene3D" id="3.30.70.270">
    <property type="match status" value="1"/>
</dbReference>
<dbReference type="CDD" id="cd01949">
    <property type="entry name" value="GGDEF"/>
    <property type="match status" value="1"/>
</dbReference>
<dbReference type="InterPro" id="IPR011123">
    <property type="entry name" value="Y_Y_Y"/>
</dbReference>
<dbReference type="SMART" id="SM00052">
    <property type="entry name" value="EAL"/>
    <property type="match status" value="1"/>
</dbReference>
<dbReference type="SMART" id="SM00091">
    <property type="entry name" value="PAS"/>
    <property type="match status" value="1"/>
</dbReference>
<dbReference type="InterPro" id="IPR035919">
    <property type="entry name" value="EAL_sf"/>
</dbReference>
<proteinExistence type="predicted"/>
<dbReference type="PROSITE" id="PS50113">
    <property type="entry name" value="PAC"/>
    <property type="match status" value="2"/>
</dbReference>
<dbReference type="Pfam" id="PF00990">
    <property type="entry name" value="GGDEF"/>
    <property type="match status" value="1"/>
</dbReference>
<evidence type="ECO:0000259" key="1">
    <source>
        <dbReference type="PROSITE" id="PS50112"/>
    </source>
</evidence>
<dbReference type="PANTHER" id="PTHR44757">
    <property type="entry name" value="DIGUANYLATE CYCLASE DGCP"/>
    <property type="match status" value="1"/>
</dbReference>
<dbReference type="Pfam" id="PF07494">
    <property type="entry name" value="Reg_prop"/>
    <property type="match status" value="1"/>
</dbReference>
<dbReference type="Gene3D" id="2.60.40.10">
    <property type="entry name" value="Immunoglobulins"/>
    <property type="match status" value="1"/>
</dbReference>
<name>A0ABS7EDN5_9GAMM</name>
<dbReference type="InterPro" id="IPR029787">
    <property type="entry name" value="Nucleotide_cyclase"/>
</dbReference>
<dbReference type="SMART" id="SM00086">
    <property type="entry name" value="PAC"/>
    <property type="match status" value="2"/>
</dbReference>